<organism evidence="2 3">
    <name type="scientific">Candidatus Kaiserbacteria bacterium CG10_big_fil_rev_8_21_14_0_10_45_20</name>
    <dbReference type="NCBI Taxonomy" id="1974607"/>
    <lineage>
        <taxon>Bacteria</taxon>
        <taxon>Candidatus Kaiseribacteriota</taxon>
    </lineage>
</organism>
<evidence type="ECO:0000256" key="1">
    <source>
        <dbReference type="ARBA" id="ARBA00023118"/>
    </source>
</evidence>
<reference evidence="3" key="1">
    <citation type="submission" date="2017-09" db="EMBL/GenBank/DDBJ databases">
        <title>Depth-based differentiation of microbial function through sediment-hosted aquifers and enrichment of novel symbionts in the deep terrestrial subsurface.</title>
        <authorList>
            <person name="Probst A.J."/>
            <person name="Ladd B."/>
            <person name="Jarett J.K."/>
            <person name="Geller-Mcgrath D.E."/>
            <person name="Sieber C.M.K."/>
            <person name="Emerson J.B."/>
            <person name="Anantharaman K."/>
            <person name="Thomas B.C."/>
            <person name="Malmstrom R."/>
            <person name="Stieglmeier M."/>
            <person name="Klingl A."/>
            <person name="Woyke T."/>
            <person name="Ryan C.M."/>
            <person name="Banfield J.F."/>
        </authorList>
    </citation>
    <scope>NUCLEOTIDE SEQUENCE [LARGE SCALE GENOMIC DNA]</scope>
</reference>
<dbReference type="Pfam" id="PF18144">
    <property type="entry name" value="SMODS"/>
    <property type="match status" value="1"/>
</dbReference>
<dbReference type="GO" id="GO:0016779">
    <property type="term" value="F:nucleotidyltransferase activity"/>
    <property type="evidence" value="ECO:0007669"/>
    <property type="project" value="InterPro"/>
</dbReference>
<comment type="caution">
    <text evidence="2">The sequence shown here is derived from an EMBL/GenBank/DDBJ whole genome shotgun (WGS) entry which is preliminary data.</text>
</comment>
<keyword evidence="2" id="KW-0808">Transferase</keyword>
<dbReference type="InterPro" id="IPR006116">
    <property type="entry name" value="NT_2-5OAS_ClassI-CCAase"/>
</dbReference>
<dbReference type="GO" id="GO:0051607">
    <property type="term" value="P:defense response to virus"/>
    <property type="evidence" value="ECO:0007669"/>
    <property type="project" value="UniProtKB-KW"/>
</dbReference>
<dbReference type="Proteomes" id="UP000229315">
    <property type="component" value="Unassembled WGS sequence"/>
</dbReference>
<keyword evidence="1" id="KW-0051">Antiviral defense</keyword>
<accession>A0A2H0UF45</accession>
<evidence type="ECO:0000313" key="2">
    <source>
        <dbReference type="EMBL" id="PIR85044.1"/>
    </source>
</evidence>
<dbReference type="SUPFAM" id="SSF81301">
    <property type="entry name" value="Nucleotidyltransferase"/>
    <property type="match status" value="1"/>
</dbReference>
<evidence type="ECO:0000313" key="3">
    <source>
        <dbReference type="Proteomes" id="UP000229315"/>
    </source>
</evidence>
<dbReference type="CDD" id="cd05400">
    <property type="entry name" value="NT_2-5OAS_ClassI-CCAase"/>
    <property type="match status" value="1"/>
</dbReference>
<proteinExistence type="predicted"/>
<sequence length="286" mass="33464">MPYTLPVSFDKFRENIELGSTYRETAQKRRNRLVSLLENDFKILEAFPTGSVPRFTAVKGHADLDVIVVLHFGKHIKNKKPSQVLQDVRDVLGDYKTGVRKNGQAVTLHYDSWPDVDIVPVSVTYNDDGSVNHYNVPDMNTESWIDSRPKKHSSTLTERNKTCGENFKRLIKMMKWWNHQHSGLMHSFHIEVLALKTFHGKMDDLPWDIYYLFKNSVDLAQNSLWYELDYVDDYLDYSKRQEVIKRLETARDWASDAWSYARKDNVEKAIEKYRQIFGSKFPAYGS</sequence>
<dbReference type="EMBL" id="PFBH01000016">
    <property type="protein sequence ID" value="PIR85044.1"/>
    <property type="molecule type" value="Genomic_DNA"/>
</dbReference>
<dbReference type="InterPro" id="IPR043519">
    <property type="entry name" value="NT_sf"/>
</dbReference>
<dbReference type="Gene3D" id="3.30.460.10">
    <property type="entry name" value="Beta Polymerase, domain 2"/>
    <property type="match status" value="1"/>
</dbReference>
<gene>
    <name evidence="2" type="ORF">COU15_02620</name>
</gene>
<dbReference type="AlphaFoldDB" id="A0A2H0UF45"/>
<protein>
    <submittedName>
        <fullName evidence="2">Nucleotidyltransferase</fullName>
    </submittedName>
</protein>
<name>A0A2H0UF45_9BACT</name>